<dbReference type="InterPro" id="IPR013106">
    <property type="entry name" value="Ig_V-set"/>
</dbReference>
<dbReference type="PANTHER" id="PTHR44888:SF1">
    <property type="entry name" value="HEPACAM FAMILY MEMBER 2"/>
    <property type="match status" value="1"/>
</dbReference>
<dbReference type="EMBL" id="WNTK01000011">
    <property type="protein sequence ID" value="KAG9476345.1"/>
    <property type="molecule type" value="Genomic_DNA"/>
</dbReference>
<feature type="domain" description="Ig-like" evidence="14">
    <location>
        <begin position="136"/>
        <end position="221"/>
    </location>
</feature>
<evidence type="ECO:0000256" key="5">
    <source>
        <dbReference type="ARBA" id="ARBA00022989"/>
    </source>
</evidence>
<evidence type="ECO:0000313" key="15">
    <source>
        <dbReference type="EMBL" id="KAG9476345.1"/>
    </source>
</evidence>
<accession>A0A8J6K2E9</accession>
<evidence type="ECO:0000256" key="11">
    <source>
        <dbReference type="ARBA" id="ARBA00046288"/>
    </source>
</evidence>
<dbReference type="SMART" id="SM00408">
    <property type="entry name" value="IGc2"/>
    <property type="match status" value="1"/>
</dbReference>
<evidence type="ECO:0000256" key="3">
    <source>
        <dbReference type="ARBA" id="ARBA00022692"/>
    </source>
</evidence>
<gene>
    <name evidence="15" type="ORF">GDO78_003086</name>
</gene>
<sequence>FHVFFLFCFTTVFGTCSTLKLTAPSPSIHGTEGQPLILPIQYDVNASASGVQIIWLLERPPAPPACLLTSFNHTFIPDLEFQHKFTMHPPNASLLINSLHMSDEGNYTVKVNIQGETTMSATQKIEVSVDIRVSKPIIESEPSYGAVEYVGNLTFKCHVMKGSRVRYQWLKNGSLLPNRSTYSFSGNRSSFTISPVMKNDIGNYSCLASNYISKEESDSITPIIYYGPYDLRVISDKALKVGEVFTIANGESVRFDCSADSNPPNTCAWIQRGNNSTEIVNFGPYFKFLPERGGQKTVDYLCRAYNNITGKGEEAQFTVIITPIDPEKLIQTSSLFPLAAITGVSLFVIVSICFIFVWKKYQLNRAIQWKLQPRRPSTEYRRTPIYSGHEDAINDFGIYEFVSLPDSSAPHRVIAPGSNSLQVQDINGTIYEVIQFVPEQMQNDPQS</sequence>
<keyword evidence="5 12" id="KW-1133">Transmembrane helix</keyword>
<keyword evidence="6 12" id="KW-0472">Membrane</keyword>
<keyword evidence="3 12" id="KW-0812">Transmembrane</keyword>
<keyword evidence="2" id="KW-0963">Cytoplasm</keyword>
<dbReference type="SUPFAM" id="SSF48726">
    <property type="entry name" value="Immunoglobulin"/>
    <property type="match status" value="3"/>
</dbReference>
<dbReference type="GO" id="GO:0005819">
    <property type="term" value="C:spindle"/>
    <property type="evidence" value="ECO:0007669"/>
    <property type="project" value="TreeGrafter"/>
</dbReference>
<keyword evidence="4 13" id="KW-0732">Signal</keyword>
<dbReference type="Pfam" id="PF07686">
    <property type="entry name" value="V-set"/>
    <property type="match status" value="1"/>
</dbReference>
<evidence type="ECO:0000256" key="13">
    <source>
        <dbReference type="SAM" id="SignalP"/>
    </source>
</evidence>
<keyword evidence="7" id="KW-1015">Disulfide bond</keyword>
<evidence type="ECO:0000256" key="2">
    <source>
        <dbReference type="ARBA" id="ARBA00022490"/>
    </source>
</evidence>
<dbReference type="InterPro" id="IPR007110">
    <property type="entry name" value="Ig-like_dom"/>
</dbReference>
<comment type="caution">
    <text evidence="15">The sequence shown here is derived from an EMBL/GenBank/DDBJ whole genome shotgun (WGS) entry which is preliminary data.</text>
</comment>
<evidence type="ECO:0000256" key="6">
    <source>
        <dbReference type="ARBA" id="ARBA00023136"/>
    </source>
</evidence>
<feature type="signal peptide" evidence="13">
    <location>
        <begin position="1"/>
        <end position="18"/>
    </location>
</feature>
<dbReference type="GO" id="GO:0030496">
    <property type="term" value="C:midbody"/>
    <property type="evidence" value="ECO:0007669"/>
    <property type="project" value="TreeGrafter"/>
</dbReference>
<dbReference type="Pfam" id="PF13927">
    <property type="entry name" value="Ig_3"/>
    <property type="match status" value="1"/>
</dbReference>
<dbReference type="PROSITE" id="PS50835">
    <property type="entry name" value="IG_LIKE"/>
    <property type="match status" value="2"/>
</dbReference>
<keyword evidence="8" id="KW-0325">Glycoprotein</keyword>
<keyword evidence="9" id="KW-0131">Cell cycle</keyword>
<keyword evidence="16" id="KW-1185">Reference proteome</keyword>
<name>A0A8J6K2E9_ELECQ</name>
<evidence type="ECO:0000256" key="4">
    <source>
        <dbReference type="ARBA" id="ARBA00022729"/>
    </source>
</evidence>
<dbReference type="CDD" id="cd00096">
    <property type="entry name" value="Ig"/>
    <property type="match status" value="1"/>
</dbReference>
<dbReference type="OrthoDB" id="9872799at2759"/>
<dbReference type="Proteomes" id="UP000770717">
    <property type="component" value="Unassembled WGS sequence"/>
</dbReference>
<dbReference type="AlphaFoldDB" id="A0A8J6K2E9"/>
<comment type="subcellular location">
    <subcellularLocation>
        <location evidence="1">Cytoplasm</location>
    </subcellularLocation>
    <subcellularLocation>
        <location evidence="11">Endomembrane system</location>
        <topology evidence="11">Single-pass type I membrane protein</topology>
    </subcellularLocation>
</comment>
<dbReference type="GO" id="GO:0005794">
    <property type="term" value="C:Golgi apparatus"/>
    <property type="evidence" value="ECO:0007669"/>
    <property type="project" value="TreeGrafter"/>
</dbReference>
<evidence type="ECO:0000256" key="9">
    <source>
        <dbReference type="ARBA" id="ARBA00023306"/>
    </source>
</evidence>
<feature type="chain" id="PRO_5035184634" description="Ig-like domain-containing protein" evidence="13">
    <location>
        <begin position="19"/>
        <end position="447"/>
    </location>
</feature>
<keyword evidence="10" id="KW-0393">Immunoglobulin domain</keyword>
<feature type="domain" description="Ig-like" evidence="14">
    <location>
        <begin position="222"/>
        <end position="318"/>
    </location>
</feature>
<protein>
    <recommendedName>
        <fullName evidence="14">Ig-like domain-containing protein</fullName>
    </recommendedName>
</protein>
<dbReference type="InterPro" id="IPR052280">
    <property type="entry name" value="HEPACAM_domain"/>
</dbReference>
<dbReference type="GO" id="GO:0007098">
    <property type="term" value="P:centrosome cycle"/>
    <property type="evidence" value="ECO:0007669"/>
    <property type="project" value="TreeGrafter"/>
</dbReference>
<dbReference type="PANTHER" id="PTHR44888">
    <property type="entry name" value="HEPACAM FAMILY MEMBER 2-RELATED"/>
    <property type="match status" value="1"/>
</dbReference>
<feature type="transmembrane region" description="Helical" evidence="12">
    <location>
        <begin position="335"/>
        <end position="358"/>
    </location>
</feature>
<dbReference type="GO" id="GO:0005813">
    <property type="term" value="C:centrosome"/>
    <property type="evidence" value="ECO:0007669"/>
    <property type="project" value="TreeGrafter"/>
</dbReference>
<evidence type="ECO:0000256" key="10">
    <source>
        <dbReference type="ARBA" id="ARBA00023319"/>
    </source>
</evidence>
<dbReference type="InterPro" id="IPR036179">
    <property type="entry name" value="Ig-like_dom_sf"/>
</dbReference>
<dbReference type="InterPro" id="IPR003599">
    <property type="entry name" value="Ig_sub"/>
</dbReference>
<organism evidence="15 16">
    <name type="scientific">Eleutherodactylus coqui</name>
    <name type="common">Puerto Rican coqui</name>
    <dbReference type="NCBI Taxonomy" id="57060"/>
    <lineage>
        <taxon>Eukaryota</taxon>
        <taxon>Metazoa</taxon>
        <taxon>Chordata</taxon>
        <taxon>Craniata</taxon>
        <taxon>Vertebrata</taxon>
        <taxon>Euteleostomi</taxon>
        <taxon>Amphibia</taxon>
        <taxon>Batrachia</taxon>
        <taxon>Anura</taxon>
        <taxon>Neobatrachia</taxon>
        <taxon>Hyloidea</taxon>
        <taxon>Eleutherodactylidae</taxon>
        <taxon>Eleutherodactylinae</taxon>
        <taxon>Eleutherodactylus</taxon>
        <taxon>Eleutherodactylus</taxon>
    </lineage>
</organism>
<feature type="non-terminal residue" evidence="15">
    <location>
        <position position="447"/>
    </location>
</feature>
<evidence type="ECO:0000256" key="8">
    <source>
        <dbReference type="ARBA" id="ARBA00023180"/>
    </source>
</evidence>
<evidence type="ECO:0000256" key="12">
    <source>
        <dbReference type="SAM" id="Phobius"/>
    </source>
</evidence>
<dbReference type="InterPro" id="IPR003598">
    <property type="entry name" value="Ig_sub2"/>
</dbReference>
<dbReference type="InterPro" id="IPR013783">
    <property type="entry name" value="Ig-like_fold"/>
</dbReference>
<dbReference type="Gene3D" id="2.60.40.10">
    <property type="entry name" value="Immunoglobulins"/>
    <property type="match status" value="3"/>
</dbReference>
<evidence type="ECO:0000256" key="1">
    <source>
        <dbReference type="ARBA" id="ARBA00004496"/>
    </source>
</evidence>
<proteinExistence type="predicted"/>
<dbReference type="SMART" id="SM00409">
    <property type="entry name" value="IG"/>
    <property type="match status" value="3"/>
</dbReference>
<reference evidence="15" key="1">
    <citation type="thesis" date="2020" institute="ProQuest LLC" country="789 East Eisenhower Parkway, Ann Arbor, MI, USA">
        <title>Comparative Genomics and Chromosome Evolution.</title>
        <authorList>
            <person name="Mudd A.B."/>
        </authorList>
    </citation>
    <scope>NUCLEOTIDE SEQUENCE</scope>
    <source>
        <strain evidence="15">HN-11 Male</strain>
        <tissue evidence="15">Kidney and liver</tissue>
    </source>
</reference>
<evidence type="ECO:0000259" key="14">
    <source>
        <dbReference type="PROSITE" id="PS50835"/>
    </source>
</evidence>
<evidence type="ECO:0000256" key="7">
    <source>
        <dbReference type="ARBA" id="ARBA00023157"/>
    </source>
</evidence>
<evidence type="ECO:0000313" key="16">
    <source>
        <dbReference type="Proteomes" id="UP000770717"/>
    </source>
</evidence>